<accession>A0A5M6I8Y2</accession>
<keyword evidence="3" id="KW-1185">Reference proteome</keyword>
<reference evidence="2 3" key="1">
    <citation type="submission" date="2019-09" db="EMBL/GenBank/DDBJ databases">
        <title>Genome sequence of Roseospira marina, one of the more divergent members of the non-sulfur purple photosynthetic bacterial family, the Rhodospirillaceae.</title>
        <authorList>
            <person name="Meyer T."/>
            <person name="Kyndt J."/>
        </authorList>
    </citation>
    <scope>NUCLEOTIDE SEQUENCE [LARGE SCALE GENOMIC DNA]</scope>
    <source>
        <strain evidence="2 3">DSM 15113</strain>
    </source>
</reference>
<comment type="caution">
    <text evidence="2">The sequence shown here is derived from an EMBL/GenBank/DDBJ whole genome shotgun (WGS) entry which is preliminary data.</text>
</comment>
<gene>
    <name evidence="2" type="ORF">F1188_16180</name>
</gene>
<proteinExistence type="predicted"/>
<organism evidence="2 3">
    <name type="scientific">Roseospira marina</name>
    <dbReference type="NCBI Taxonomy" id="140057"/>
    <lineage>
        <taxon>Bacteria</taxon>
        <taxon>Pseudomonadati</taxon>
        <taxon>Pseudomonadota</taxon>
        <taxon>Alphaproteobacteria</taxon>
        <taxon>Rhodospirillales</taxon>
        <taxon>Rhodospirillaceae</taxon>
        <taxon>Roseospira</taxon>
    </lineage>
</organism>
<dbReference type="EMBL" id="VWPJ01000018">
    <property type="protein sequence ID" value="KAA5604397.1"/>
    <property type="molecule type" value="Genomic_DNA"/>
</dbReference>
<evidence type="ECO:0000256" key="1">
    <source>
        <dbReference type="SAM" id="MobiDB-lite"/>
    </source>
</evidence>
<evidence type="ECO:0000313" key="2">
    <source>
        <dbReference type="EMBL" id="KAA5604397.1"/>
    </source>
</evidence>
<sequence>MDLYTPSALINHIRNTIESLPYHKVAEVTTARIDRCVCVCIQFKQRNQEPIEFVGQVIDDHWAEVTDRIVRDRNNWRELPATTLRLDWQPGMLATNVLIKEWVRDQRPNNPPRTSAKKKRAHYGKSPAWGLW</sequence>
<dbReference type="RefSeq" id="WP_150063488.1">
    <property type="nucleotide sequence ID" value="NZ_JACHII010000014.1"/>
</dbReference>
<feature type="region of interest" description="Disordered" evidence="1">
    <location>
        <begin position="104"/>
        <end position="132"/>
    </location>
</feature>
<protein>
    <submittedName>
        <fullName evidence="2">Uncharacterized protein</fullName>
    </submittedName>
</protein>
<dbReference type="Proteomes" id="UP000324065">
    <property type="component" value="Unassembled WGS sequence"/>
</dbReference>
<evidence type="ECO:0000313" key="3">
    <source>
        <dbReference type="Proteomes" id="UP000324065"/>
    </source>
</evidence>
<name>A0A5M6I8Y2_9PROT</name>
<dbReference type="AlphaFoldDB" id="A0A5M6I8Y2"/>